<feature type="domain" description="Endoplasmic reticulum vesicle transporter C-terminal" evidence="2">
    <location>
        <begin position="78"/>
        <end position="138"/>
    </location>
</feature>
<dbReference type="InterPro" id="IPR012936">
    <property type="entry name" value="Erv_C"/>
</dbReference>
<keyword evidence="4" id="KW-1185">Reference proteome</keyword>
<comment type="caution">
    <text evidence="3">The sequence shown here is derived from an EMBL/GenBank/DDBJ whole genome shotgun (WGS) entry which is preliminary data.</text>
</comment>
<evidence type="ECO:0000259" key="2">
    <source>
        <dbReference type="Pfam" id="PF07970"/>
    </source>
</evidence>
<dbReference type="EMBL" id="CAXAMN010022795">
    <property type="protein sequence ID" value="CAK9072694.1"/>
    <property type="molecule type" value="Genomic_DNA"/>
</dbReference>
<reference evidence="3 4" key="1">
    <citation type="submission" date="2024-02" db="EMBL/GenBank/DDBJ databases">
        <authorList>
            <person name="Chen Y."/>
            <person name="Shah S."/>
            <person name="Dougan E. K."/>
            <person name="Thang M."/>
            <person name="Chan C."/>
        </authorList>
    </citation>
    <scope>NUCLEOTIDE SEQUENCE [LARGE SCALE GENOMIC DNA]</scope>
</reference>
<evidence type="ECO:0000256" key="1">
    <source>
        <dbReference type="SAM" id="MobiDB-lite"/>
    </source>
</evidence>
<dbReference type="Pfam" id="PF07970">
    <property type="entry name" value="COPIIcoated_ERV"/>
    <property type="match status" value="1"/>
</dbReference>
<sequence>MLGPRADTCVVLEPFCPSLSCSLPLELGSILGGDWPKERFLSHRRGIVGQGFRELQLAENCLLPDDTQRSSAEAGKEQREGNAGADSAETSRREPRARFSYDFSPMSVVVKEKSKRWYEFLTSLMAILGGTVSTFTIVELTSGAVETVPLTTRFCDIPKDSDEPWIQIQKWDQKVIFKLDTPSYSCLDVQVLLGDSDFKGCSDVSYARSIWGTQRWTAFWKPENDEVIRSRTDDWKDNNGGSWGQGGRRRDREPYKTKEDLDADLEKYFGRSTEGDGGTKAFESTEDIEAKWNTAKALRIEFLLCGVGFFGGGLQGFRGKNIDP</sequence>
<protein>
    <recommendedName>
        <fullName evidence="2">Endoplasmic reticulum vesicle transporter C-terminal domain-containing protein</fullName>
    </recommendedName>
</protein>
<feature type="region of interest" description="Disordered" evidence="1">
    <location>
        <begin position="67"/>
        <end position="93"/>
    </location>
</feature>
<name>A0ABP0PCB3_9DINO</name>
<proteinExistence type="predicted"/>
<evidence type="ECO:0000313" key="3">
    <source>
        <dbReference type="EMBL" id="CAK9072694.1"/>
    </source>
</evidence>
<feature type="region of interest" description="Disordered" evidence="1">
    <location>
        <begin position="231"/>
        <end position="256"/>
    </location>
</feature>
<organism evidence="3 4">
    <name type="scientific">Durusdinium trenchii</name>
    <dbReference type="NCBI Taxonomy" id="1381693"/>
    <lineage>
        <taxon>Eukaryota</taxon>
        <taxon>Sar</taxon>
        <taxon>Alveolata</taxon>
        <taxon>Dinophyceae</taxon>
        <taxon>Suessiales</taxon>
        <taxon>Symbiodiniaceae</taxon>
        <taxon>Durusdinium</taxon>
    </lineage>
</organism>
<evidence type="ECO:0000313" key="4">
    <source>
        <dbReference type="Proteomes" id="UP001642484"/>
    </source>
</evidence>
<dbReference type="Proteomes" id="UP001642484">
    <property type="component" value="Unassembled WGS sequence"/>
</dbReference>
<gene>
    <name evidence="3" type="ORF">CCMP2556_LOCUS35765</name>
</gene>
<accession>A0ABP0PCB3</accession>